<feature type="compositionally biased region" description="Polar residues" evidence="1">
    <location>
        <begin position="77"/>
        <end position="89"/>
    </location>
</feature>
<dbReference type="OrthoDB" id="992776at2759"/>
<keyword evidence="3" id="KW-1185">Reference proteome</keyword>
<dbReference type="AlphaFoldDB" id="A0A1B7THJ4"/>
<reference evidence="3" key="1">
    <citation type="journal article" date="2016" name="Proc. Natl. Acad. Sci. U.S.A.">
        <title>Comparative genomics of biotechnologically important yeasts.</title>
        <authorList>
            <person name="Riley R."/>
            <person name="Haridas S."/>
            <person name="Wolfe K.H."/>
            <person name="Lopes M.R."/>
            <person name="Hittinger C.T."/>
            <person name="Goeker M."/>
            <person name="Salamov A.A."/>
            <person name="Wisecaver J.H."/>
            <person name="Long T.M."/>
            <person name="Calvey C.H."/>
            <person name="Aerts A.L."/>
            <person name="Barry K.W."/>
            <person name="Choi C."/>
            <person name="Clum A."/>
            <person name="Coughlan A.Y."/>
            <person name="Deshpande S."/>
            <person name="Douglass A.P."/>
            <person name="Hanson S.J."/>
            <person name="Klenk H.-P."/>
            <person name="LaButti K.M."/>
            <person name="Lapidus A."/>
            <person name="Lindquist E.A."/>
            <person name="Lipzen A.M."/>
            <person name="Meier-Kolthoff J.P."/>
            <person name="Ohm R.A."/>
            <person name="Otillar R.P."/>
            <person name="Pangilinan J.L."/>
            <person name="Peng Y."/>
            <person name="Rokas A."/>
            <person name="Rosa C.A."/>
            <person name="Scheuner C."/>
            <person name="Sibirny A.A."/>
            <person name="Slot J.C."/>
            <person name="Stielow J.B."/>
            <person name="Sun H."/>
            <person name="Kurtzman C.P."/>
            <person name="Blackwell M."/>
            <person name="Grigoriev I.V."/>
            <person name="Jeffries T.W."/>
        </authorList>
    </citation>
    <scope>NUCLEOTIDE SEQUENCE [LARGE SCALE GENOMIC DNA]</scope>
    <source>
        <strain evidence="3">NRRL Y-1626</strain>
    </source>
</reference>
<feature type="region of interest" description="Disordered" evidence="1">
    <location>
        <begin position="57"/>
        <end position="127"/>
    </location>
</feature>
<evidence type="ECO:0000313" key="2">
    <source>
        <dbReference type="EMBL" id="OBA28232.1"/>
    </source>
</evidence>
<proteinExistence type="predicted"/>
<feature type="region of interest" description="Disordered" evidence="1">
    <location>
        <begin position="151"/>
        <end position="224"/>
    </location>
</feature>
<protein>
    <submittedName>
        <fullName evidence="2">Uncharacterized protein</fullName>
    </submittedName>
</protein>
<feature type="compositionally biased region" description="Polar residues" evidence="1">
    <location>
        <begin position="98"/>
        <end position="112"/>
    </location>
</feature>
<feature type="compositionally biased region" description="Polar residues" evidence="1">
    <location>
        <begin position="185"/>
        <end position="203"/>
    </location>
</feature>
<dbReference type="Proteomes" id="UP000092321">
    <property type="component" value="Unassembled WGS sequence"/>
</dbReference>
<dbReference type="EMBL" id="LXPE01000004">
    <property type="protein sequence ID" value="OBA28232.1"/>
    <property type="molecule type" value="Genomic_DNA"/>
</dbReference>
<organism evidence="2 3">
    <name type="scientific">Hanseniaspora valbyensis NRRL Y-1626</name>
    <dbReference type="NCBI Taxonomy" id="766949"/>
    <lineage>
        <taxon>Eukaryota</taxon>
        <taxon>Fungi</taxon>
        <taxon>Dikarya</taxon>
        <taxon>Ascomycota</taxon>
        <taxon>Saccharomycotina</taxon>
        <taxon>Saccharomycetes</taxon>
        <taxon>Saccharomycodales</taxon>
        <taxon>Saccharomycodaceae</taxon>
        <taxon>Hanseniaspora</taxon>
    </lineage>
</organism>
<evidence type="ECO:0000313" key="3">
    <source>
        <dbReference type="Proteomes" id="UP000092321"/>
    </source>
</evidence>
<gene>
    <name evidence="2" type="ORF">HANVADRAFT_51563</name>
</gene>
<comment type="caution">
    <text evidence="2">The sequence shown here is derived from an EMBL/GenBank/DDBJ whole genome shotgun (WGS) entry which is preliminary data.</text>
</comment>
<feature type="compositionally biased region" description="Acidic residues" evidence="1">
    <location>
        <begin position="153"/>
        <end position="183"/>
    </location>
</feature>
<name>A0A1B7THJ4_9ASCO</name>
<accession>A0A1B7THJ4</accession>
<feature type="compositionally biased region" description="Polar residues" evidence="1">
    <location>
        <begin position="57"/>
        <end position="70"/>
    </location>
</feature>
<sequence length="468" mass="52907">MSTSEGLTGNANIGRGRAPKISIDLSNSVNHTNTNIPNSSINHRTIDSNMLAPEISNSSLSHRDSNNNAIYSRRSLSRVTSRNTATGTRSKSRRRNVASDTENSDCGSMQNTSRSISRSRSRSVQESNLKADLKYSILNKNPYTQRIRIVDGDNGDLFDSDEESYTDENDKDDDDDEEEEQEGDNISNFSDNESISSVETNAPSLLKVEQQKKNKKMSTKNGISKNSFYSSDEEKIMDVDENMFRNKLKYDFTSLVMPNTDIPFADVIENCKQWIDLYKKDNNNQLEQSLLDSIDHKTFCNDTCEKLTLVLGNNSLKNGSEKTTTPHPTFHPSMQTSELPKTYIIQSDSSLESITYTITTLLKPGDQLYILHTLEQAPFLKLTQIFISITQKVLASFDQLNTNLNLDDVMVNITVLRHHYPKHFLNGMIYAVRPILIVVNNSILKGWLNGFVCGVPLLVYKREQKKRV</sequence>
<evidence type="ECO:0000256" key="1">
    <source>
        <dbReference type="SAM" id="MobiDB-lite"/>
    </source>
</evidence>